<protein>
    <submittedName>
        <fullName evidence="3 4">Uncharacterized protein LOC106476023 isoform X1</fullName>
    </submittedName>
</protein>
<dbReference type="Proteomes" id="UP000694941">
    <property type="component" value="Unplaced"/>
</dbReference>
<feature type="compositionally biased region" description="Basic and acidic residues" evidence="1">
    <location>
        <begin position="46"/>
        <end position="63"/>
    </location>
</feature>
<dbReference type="RefSeq" id="XP_013792149.1">
    <property type="nucleotide sequence ID" value="XM_013936695.2"/>
</dbReference>
<evidence type="ECO:0000256" key="1">
    <source>
        <dbReference type="SAM" id="MobiDB-lite"/>
    </source>
</evidence>
<name>A0ABM1C0K9_LIMPO</name>
<sequence>MAFLPATEAPSYGQQKSSENGIDNPFRPEGDLSKEAESIVCLIKEGKPITPNKEKQEDCRIEDSLQTPNMDELDTPKQEQVVANNVTSAKPDVNGAPLKTTSSAVPAVVEVQHGIIAPSDSSQVEPVVIKKKPKCRCCVLQ</sequence>
<evidence type="ECO:0000313" key="2">
    <source>
        <dbReference type="Proteomes" id="UP000694941"/>
    </source>
</evidence>
<keyword evidence="2" id="KW-1185">Reference proteome</keyword>
<feature type="region of interest" description="Disordered" evidence="1">
    <location>
        <begin position="1"/>
        <end position="33"/>
    </location>
</feature>
<dbReference type="GeneID" id="106476023"/>
<accession>A0ABM1C0K9</accession>
<feature type="region of interest" description="Disordered" evidence="1">
    <location>
        <begin position="46"/>
        <end position="72"/>
    </location>
</feature>
<gene>
    <name evidence="3 4" type="primary">LOC106476023</name>
</gene>
<feature type="compositionally biased region" description="Polar residues" evidence="1">
    <location>
        <begin position="12"/>
        <end position="21"/>
    </location>
</feature>
<organism evidence="2 3">
    <name type="scientific">Limulus polyphemus</name>
    <name type="common">Atlantic horseshoe crab</name>
    <dbReference type="NCBI Taxonomy" id="6850"/>
    <lineage>
        <taxon>Eukaryota</taxon>
        <taxon>Metazoa</taxon>
        <taxon>Ecdysozoa</taxon>
        <taxon>Arthropoda</taxon>
        <taxon>Chelicerata</taxon>
        <taxon>Merostomata</taxon>
        <taxon>Xiphosura</taxon>
        <taxon>Limulidae</taxon>
        <taxon>Limulus</taxon>
    </lineage>
</organism>
<evidence type="ECO:0000313" key="4">
    <source>
        <dbReference type="RefSeq" id="XP_022235713.1"/>
    </source>
</evidence>
<dbReference type="RefSeq" id="XP_022235713.1">
    <property type="nucleotide sequence ID" value="XM_022380005.1"/>
</dbReference>
<proteinExistence type="predicted"/>
<reference evidence="3 4" key="1">
    <citation type="submission" date="2025-05" db="UniProtKB">
        <authorList>
            <consortium name="RefSeq"/>
        </authorList>
    </citation>
    <scope>IDENTIFICATION</scope>
    <source>
        <tissue evidence="3 4">Muscle</tissue>
    </source>
</reference>
<evidence type="ECO:0000313" key="3">
    <source>
        <dbReference type="RefSeq" id="XP_013792149.1"/>
    </source>
</evidence>